<reference evidence="1 2" key="1">
    <citation type="journal article" date="2022" name="Genome Biol. Evol.">
        <title>The Spruce Budworm Genome: Reconstructing the Evolutionary History of Antifreeze Proteins.</title>
        <authorList>
            <person name="Beliveau C."/>
            <person name="Gagne P."/>
            <person name="Picq S."/>
            <person name="Vernygora O."/>
            <person name="Keeling C.I."/>
            <person name="Pinkney K."/>
            <person name="Doucet D."/>
            <person name="Wen F."/>
            <person name="Johnston J.S."/>
            <person name="Maaroufi H."/>
            <person name="Boyle B."/>
            <person name="Laroche J."/>
            <person name="Dewar K."/>
            <person name="Juretic N."/>
            <person name="Blackburn G."/>
            <person name="Nisole A."/>
            <person name="Brunet B."/>
            <person name="Brandao M."/>
            <person name="Lumley L."/>
            <person name="Duan J."/>
            <person name="Quan G."/>
            <person name="Lucarotti C.J."/>
            <person name="Roe A.D."/>
            <person name="Sperling F.A.H."/>
            <person name="Levesque R.C."/>
            <person name="Cusson M."/>
        </authorList>
    </citation>
    <scope>NUCLEOTIDE SEQUENCE [LARGE SCALE GENOMIC DNA]</scope>
    <source>
        <strain evidence="1">Glfc:IPQL:Cfum</strain>
    </source>
</reference>
<organism evidence="1 2">
    <name type="scientific">Choristoneura fumiferana</name>
    <name type="common">Spruce budworm moth</name>
    <name type="synonym">Archips fumiferana</name>
    <dbReference type="NCBI Taxonomy" id="7141"/>
    <lineage>
        <taxon>Eukaryota</taxon>
        <taxon>Metazoa</taxon>
        <taxon>Ecdysozoa</taxon>
        <taxon>Arthropoda</taxon>
        <taxon>Hexapoda</taxon>
        <taxon>Insecta</taxon>
        <taxon>Pterygota</taxon>
        <taxon>Neoptera</taxon>
        <taxon>Endopterygota</taxon>
        <taxon>Lepidoptera</taxon>
        <taxon>Glossata</taxon>
        <taxon>Ditrysia</taxon>
        <taxon>Tortricoidea</taxon>
        <taxon>Tortricidae</taxon>
        <taxon>Tortricinae</taxon>
        <taxon>Choristoneura</taxon>
    </lineage>
</organism>
<sequence>MLLDADLSDMALEIKGISINNLRPRNFERNSLEGLGRSFGGLNLSEGNSSLISFTTGSHETSQDQLEDEDSSYVLATDRHMADNVDQWILGATSAEAAVQSSSNNRRASLAQRSAMVATSSFNMAQVWCILALLLPLFNGNANRAWRCTPSMLFNSAEYFVTQFSNLANRGRVHLARLARQQVARDCFATAMDVILVVYAFGFLILSMYQASIIG</sequence>
<evidence type="ECO:0000313" key="2">
    <source>
        <dbReference type="Proteomes" id="UP001064048"/>
    </source>
</evidence>
<gene>
    <name evidence="1" type="ORF">MSG28_008314</name>
</gene>
<keyword evidence="2" id="KW-1185">Reference proteome</keyword>
<proteinExistence type="predicted"/>
<protein>
    <submittedName>
        <fullName evidence="1">Uncharacterized protein</fullName>
    </submittedName>
</protein>
<dbReference type="EMBL" id="CM046113">
    <property type="protein sequence ID" value="KAI8421276.1"/>
    <property type="molecule type" value="Genomic_DNA"/>
</dbReference>
<name>A0ACC0JB53_CHOFU</name>
<accession>A0ACC0JB53</accession>
<dbReference type="Proteomes" id="UP001064048">
    <property type="component" value="Chromosome 13"/>
</dbReference>
<comment type="caution">
    <text evidence="1">The sequence shown here is derived from an EMBL/GenBank/DDBJ whole genome shotgun (WGS) entry which is preliminary data.</text>
</comment>
<evidence type="ECO:0000313" key="1">
    <source>
        <dbReference type="EMBL" id="KAI8421276.1"/>
    </source>
</evidence>